<gene>
    <name evidence="1" type="ORF">GCK32_017159</name>
</gene>
<proteinExistence type="predicted"/>
<accession>A0AAN8IDF0</accession>
<reference evidence="1 2" key="1">
    <citation type="submission" date="2019-10" db="EMBL/GenBank/DDBJ databases">
        <title>Assembly and Annotation for the nematode Trichostrongylus colubriformis.</title>
        <authorList>
            <person name="Martin J."/>
        </authorList>
    </citation>
    <scope>NUCLEOTIDE SEQUENCE [LARGE SCALE GENOMIC DNA]</scope>
    <source>
        <strain evidence="1">G859</strain>
        <tissue evidence="1">Whole worm</tissue>
    </source>
</reference>
<evidence type="ECO:0000313" key="1">
    <source>
        <dbReference type="EMBL" id="KAK5964877.1"/>
    </source>
</evidence>
<evidence type="ECO:0000313" key="2">
    <source>
        <dbReference type="Proteomes" id="UP001331761"/>
    </source>
</evidence>
<dbReference type="AlphaFoldDB" id="A0AAN8IDF0"/>
<dbReference type="Proteomes" id="UP001331761">
    <property type="component" value="Unassembled WGS sequence"/>
</dbReference>
<name>A0AAN8IDF0_TRICO</name>
<organism evidence="1 2">
    <name type="scientific">Trichostrongylus colubriformis</name>
    <name type="common">Black scour worm</name>
    <dbReference type="NCBI Taxonomy" id="6319"/>
    <lineage>
        <taxon>Eukaryota</taxon>
        <taxon>Metazoa</taxon>
        <taxon>Ecdysozoa</taxon>
        <taxon>Nematoda</taxon>
        <taxon>Chromadorea</taxon>
        <taxon>Rhabditida</taxon>
        <taxon>Rhabditina</taxon>
        <taxon>Rhabditomorpha</taxon>
        <taxon>Strongyloidea</taxon>
        <taxon>Trichostrongylidae</taxon>
        <taxon>Trichostrongylus</taxon>
    </lineage>
</organism>
<feature type="non-terminal residue" evidence="1">
    <location>
        <position position="139"/>
    </location>
</feature>
<protein>
    <submittedName>
        <fullName evidence="1">Uncharacterized protein</fullName>
    </submittedName>
</protein>
<keyword evidence="2" id="KW-1185">Reference proteome</keyword>
<sequence length="139" mass="15839">MFCLLCRDNCDESQCRRPTAKAALLLMLCLMLDKKKLTISEAQYLYKEIHLRKRICKKHFHEVAIFIGEVVSKVCKTTVHDLFTVPGYAVEEVIAHFDSYRSAIDVRSALFSSGRVPLGEGFRVATCGERCESDVLYKN</sequence>
<comment type="caution">
    <text evidence="1">The sequence shown here is derived from an EMBL/GenBank/DDBJ whole genome shotgun (WGS) entry which is preliminary data.</text>
</comment>
<dbReference type="EMBL" id="WIXE01025262">
    <property type="protein sequence ID" value="KAK5964877.1"/>
    <property type="molecule type" value="Genomic_DNA"/>
</dbReference>